<evidence type="ECO:0000256" key="5">
    <source>
        <dbReference type="ARBA" id="ARBA00022898"/>
    </source>
</evidence>
<evidence type="ECO:0000313" key="9">
    <source>
        <dbReference type="EMBL" id="KAL3384790.1"/>
    </source>
</evidence>
<gene>
    <name evidence="9" type="ORF">TKK_019499</name>
</gene>
<dbReference type="Gene3D" id="3.90.1150.10">
    <property type="entry name" value="Aspartate Aminotransferase, domain 1"/>
    <property type="match status" value="1"/>
</dbReference>
<dbReference type="EMBL" id="JBJJXI010000168">
    <property type="protein sequence ID" value="KAL3384790.1"/>
    <property type="molecule type" value="Genomic_DNA"/>
</dbReference>
<dbReference type="CDD" id="cd00609">
    <property type="entry name" value="AAT_like"/>
    <property type="match status" value="1"/>
</dbReference>
<dbReference type="InterPro" id="IPR004839">
    <property type="entry name" value="Aminotransferase_I/II_large"/>
</dbReference>
<evidence type="ECO:0000256" key="6">
    <source>
        <dbReference type="ARBA" id="ARBA00024016"/>
    </source>
</evidence>
<evidence type="ECO:0000259" key="8">
    <source>
        <dbReference type="Pfam" id="PF00155"/>
    </source>
</evidence>
<dbReference type="Gene3D" id="3.40.640.10">
    <property type="entry name" value="Type I PLP-dependent aspartate aminotransferase-like (Major domain)"/>
    <property type="match status" value="1"/>
</dbReference>
<dbReference type="InterPro" id="IPR015424">
    <property type="entry name" value="PyrdxlP-dep_Trfase"/>
</dbReference>
<dbReference type="PANTHER" id="PTHR43807">
    <property type="entry name" value="FI04487P"/>
    <property type="match status" value="1"/>
</dbReference>
<comment type="pathway">
    <text evidence="6">Amino-acid degradation; L-kynurenine degradation; kynurenate from L-kynurenine: step 1/2.</text>
</comment>
<evidence type="ECO:0000256" key="7">
    <source>
        <dbReference type="SAM" id="SignalP"/>
    </source>
</evidence>
<evidence type="ECO:0000256" key="4">
    <source>
        <dbReference type="ARBA" id="ARBA00022679"/>
    </source>
</evidence>
<keyword evidence="10" id="KW-1185">Reference proteome</keyword>
<feature type="domain" description="Aminotransferase class I/classII large" evidence="8">
    <location>
        <begin position="91"/>
        <end position="410"/>
    </location>
</feature>
<name>A0ABD2VVP6_9HYME</name>
<dbReference type="InterPro" id="IPR015422">
    <property type="entry name" value="PyrdxlP-dep_Trfase_small"/>
</dbReference>
<keyword evidence="5" id="KW-0663">Pyridoxal phosphate</keyword>
<dbReference type="AlphaFoldDB" id="A0ABD2VVP6"/>
<accession>A0ABD2VVP6</accession>
<dbReference type="InterPro" id="IPR015421">
    <property type="entry name" value="PyrdxlP-dep_Trfase_major"/>
</dbReference>
<dbReference type="Proteomes" id="UP001627154">
    <property type="component" value="Unassembled WGS sequence"/>
</dbReference>
<comment type="cofactor">
    <cofactor evidence="1">
        <name>pyridoxal 5'-phosphate</name>
        <dbReference type="ChEBI" id="CHEBI:597326"/>
    </cofactor>
</comment>
<protein>
    <recommendedName>
        <fullName evidence="8">Aminotransferase class I/classII large domain-containing protein</fullName>
    </recommendedName>
</protein>
<dbReference type="Pfam" id="PF00155">
    <property type="entry name" value="Aminotran_1_2"/>
    <property type="match status" value="1"/>
</dbReference>
<sequence length="418" mass="47329">MIFSTFGVVLLKILVFSSLYNLAKGKKFKESSDYASTNPLHLSRTMSFAKHYKPVDIGIGALNFAPPDFMREAFINVSLSPDYAVHQYTRSELDPYDNFVVSIGATNSIFCALQSLTHDSDDEWIVFESHWEHYTAMIKMSGAKVKEVLLRPKKDKYSSGDSPSSSDWTFDRNKLRKAFGKKTRGVVLNNPNNPTGKVFNQEELMYIADLVKEWDVIALVDEVYEWLVYGGNQHIRFASLPEMFERTITVGAATKTYSVTGWRVGWAYGPAYLMNYMKKSIFGAIGDNVTPSQEAVAIGLERVWAERSRANSYLVRYPKKLQIKRDRLVSALCKAGFVTHVPESGYFLLANWTGVKSLPSYLVGNTTDSKKDVEFVKYLVKEVGLEVYPGSPYFGEKHQTVGRDFVRVCFVKVRSRSV</sequence>
<dbReference type="SUPFAM" id="SSF53383">
    <property type="entry name" value="PLP-dependent transferases"/>
    <property type="match status" value="1"/>
</dbReference>
<keyword evidence="4" id="KW-0808">Transferase</keyword>
<dbReference type="GO" id="GO:0008483">
    <property type="term" value="F:transaminase activity"/>
    <property type="evidence" value="ECO:0007669"/>
    <property type="project" value="UniProtKB-KW"/>
</dbReference>
<evidence type="ECO:0000256" key="2">
    <source>
        <dbReference type="ARBA" id="ARBA00007441"/>
    </source>
</evidence>
<feature type="signal peptide" evidence="7">
    <location>
        <begin position="1"/>
        <end position="25"/>
    </location>
</feature>
<evidence type="ECO:0000256" key="3">
    <source>
        <dbReference type="ARBA" id="ARBA00022576"/>
    </source>
</evidence>
<organism evidence="9 10">
    <name type="scientific">Trichogramma kaykai</name>
    <dbReference type="NCBI Taxonomy" id="54128"/>
    <lineage>
        <taxon>Eukaryota</taxon>
        <taxon>Metazoa</taxon>
        <taxon>Ecdysozoa</taxon>
        <taxon>Arthropoda</taxon>
        <taxon>Hexapoda</taxon>
        <taxon>Insecta</taxon>
        <taxon>Pterygota</taxon>
        <taxon>Neoptera</taxon>
        <taxon>Endopterygota</taxon>
        <taxon>Hymenoptera</taxon>
        <taxon>Apocrita</taxon>
        <taxon>Proctotrupomorpha</taxon>
        <taxon>Chalcidoidea</taxon>
        <taxon>Trichogrammatidae</taxon>
        <taxon>Trichogramma</taxon>
    </lineage>
</organism>
<comment type="caution">
    <text evidence="9">The sequence shown here is derived from an EMBL/GenBank/DDBJ whole genome shotgun (WGS) entry which is preliminary data.</text>
</comment>
<evidence type="ECO:0000313" key="10">
    <source>
        <dbReference type="Proteomes" id="UP001627154"/>
    </source>
</evidence>
<reference evidence="9 10" key="1">
    <citation type="journal article" date="2024" name="bioRxiv">
        <title>A reference genome for Trichogramma kaykai: A tiny desert-dwelling parasitoid wasp with competing sex-ratio distorters.</title>
        <authorList>
            <person name="Culotta J."/>
            <person name="Lindsey A.R."/>
        </authorList>
    </citation>
    <scope>NUCLEOTIDE SEQUENCE [LARGE SCALE GENOMIC DNA]</scope>
    <source>
        <strain evidence="9 10">KSX58</strain>
    </source>
</reference>
<comment type="similarity">
    <text evidence="2">Belongs to the class-I pyridoxal-phosphate-dependent aminotransferase family.</text>
</comment>
<dbReference type="FunFam" id="3.40.640.10:FF:000024">
    <property type="entry name" value="Kynurenine--oxoglutarate transaminase 3"/>
    <property type="match status" value="1"/>
</dbReference>
<proteinExistence type="inferred from homology"/>
<dbReference type="InterPro" id="IPR051326">
    <property type="entry name" value="Kynurenine-oxoglutarate_AT"/>
</dbReference>
<keyword evidence="3" id="KW-0032">Aminotransferase</keyword>
<evidence type="ECO:0000256" key="1">
    <source>
        <dbReference type="ARBA" id="ARBA00001933"/>
    </source>
</evidence>
<keyword evidence="7" id="KW-0732">Signal</keyword>
<dbReference type="PANTHER" id="PTHR43807:SF20">
    <property type="entry name" value="FI04487P"/>
    <property type="match status" value="1"/>
</dbReference>
<feature type="chain" id="PRO_5044821810" description="Aminotransferase class I/classII large domain-containing protein" evidence="7">
    <location>
        <begin position="26"/>
        <end position="418"/>
    </location>
</feature>